<name>A0A4U1C7B8_9SPHI</name>
<organism evidence="1 2">
    <name type="scientific">Pedobacter cryotolerans</name>
    <dbReference type="NCBI Taxonomy" id="2571270"/>
    <lineage>
        <taxon>Bacteria</taxon>
        <taxon>Pseudomonadati</taxon>
        <taxon>Bacteroidota</taxon>
        <taxon>Sphingobacteriia</taxon>
        <taxon>Sphingobacteriales</taxon>
        <taxon>Sphingobacteriaceae</taxon>
        <taxon>Pedobacter</taxon>
    </lineage>
</organism>
<dbReference type="RefSeq" id="WP_136876488.1">
    <property type="nucleotide sequence ID" value="NZ_SWBO01000004.1"/>
</dbReference>
<dbReference type="OrthoDB" id="9799970at2"/>
<evidence type="ECO:0000313" key="1">
    <source>
        <dbReference type="EMBL" id="TKC01267.1"/>
    </source>
</evidence>
<dbReference type="EMBL" id="SWBO01000004">
    <property type="protein sequence ID" value="TKC01267.1"/>
    <property type="molecule type" value="Genomic_DNA"/>
</dbReference>
<accession>A0A4U1C7B8</accession>
<dbReference type="Proteomes" id="UP000310477">
    <property type="component" value="Unassembled WGS sequence"/>
</dbReference>
<proteinExistence type="predicted"/>
<reference evidence="1 2" key="1">
    <citation type="submission" date="2019-04" db="EMBL/GenBank/DDBJ databases">
        <title>Pedobacter sp. AR-2-6 sp. nov., isolated from Arctic soil.</title>
        <authorList>
            <person name="Dahal R.H."/>
            <person name="Kim D.-U."/>
        </authorList>
    </citation>
    <scope>NUCLEOTIDE SEQUENCE [LARGE SCALE GENOMIC DNA]</scope>
    <source>
        <strain evidence="1 2">AR-2-6</strain>
    </source>
</reference>
<dbReference type="AlphaFoldDB" id="A0A4U1C7B8"/>
<evidence type="ECO:0000313" key="2">
    <source>
        <dbReference type="Proteomes" id="UP000310477"/>
    </source>
</evidence>
<comment type="caution">
    <text evidence="1">The sequence shown here is derived from an EMBL/GenBank/DDBJ whole genome shotgun (WGS) entry which is preliminary data.</text>
</comment>
<sequence length="230" mass="26462">MDYSDKIKALQEKAGIETDGVASSKTWLHVYYLLFNSVPYDLNTEILIKNIQHKLNVRHDAYVWDKTWDALYDLLIEQDVETEITPAEVEQSNMLMLNTMSKEVVLFAKELIYLAAKNGICIRLMDKPKKQKQFKNKKIANSNFGLSFYVGVFEKNTKGKLVHVENSPSYAKVAKLGASIGLTYNHESKYFKSSQKFDIVPAWAVRLNDTEMVQELSRRKMENINLLAII</sequence>
<protein>
    <submittedName>
        <fullName evidence="1">Uncharacterized protein</fullName>
    </submittedName>
</protein>
<keyword evidence="2" id="KW-1185">Reference proteome</keyword>
<gene>
    <name evidence="1" type="ORF">FA045_08470</name>
</gene>